<evidence type="ECO:0000313" key="3">
    <source>
        <dbReference type="Proteomes" id="UP000664480"/>
    </source>
</evidence>
<dbReference type="EMBL" id="JAFKCU010000001">
    <property type="protein sequence ID" value="MBN7814256.1"/>
    <property type="molecule type" value="Genomic_DNA"/>
</dbReference>
<feature type="chain" id="PRO_5047252115" evidence="1">
    <location>
        <begin position="19"/>
        <end position="213"/>
    </location>
</feature>
<evidence type="ECO:0000256" key="1">
    <source>
        <dbReference type="SAM" id="SignalP"/>
    </source>
</evidence>
<comment type="caution">
    <text evidence="2">The sequence shown here is derived from an EMBL/GenBank/DDBJ whole genome shotgun (WGS) entry which is preliminary data.</text>
</comment>
<dbReference type="RefSeq" id="WP_206584912.1">
    <property type="nucleotide sequence ID" value="NZ_JAFKCU010000001.1"/>
</dbReference>
<feature type="signal peptide" evidence="1">
    <location>
        <begin position="1"/>
        <end position="18"/>
    </location>
</feature>
<accession>A0ABS3CCK2</accession>
<reference evidence="2 3" key="1">
    <citation type="submission" date="2021-03" db="EMBL/GenBank/DDBJ databases">
        <title>novel species isolated from a fishpond in China.</title>
        <authorList>
            <person name="Lu H."/>
            <person name="Cai Z."/>
        </authorList>
    </citation>
    <scope>NUCLEOTIDE SEQUENCE [LARGE SCALE GENOMIC DNA]</scope>
    <source>
        <strain evidence="2 3">YJ13C</strain>
    </source>
</reference>
<proteinExistence type="predicted"/>
<keyword evidence="3" id="KW-1185">Reference proteome</keyword>
<gene>
    <name evidence="2" type="ORF">J0A69_02395</name>
</gene>
<sequence length="213" mass="25474">MRLLIINILLLFSTQVWSQTDLGIGLVSIDFDDKTILKFYSDTSATEPKKVVEFFDDRSINSWNINDLDKQKEWLKPEVLWLDYFAFTFRCLNKTDRWFQIIVNNETEKTYWLKKTDSTKFKNWEEYLKDMFGVERLSSYPQKIMTEPIENSKEIEYQGTDCFVVKSMKGDWIEIMTPDYCDEIFTDSKTPIKSGWIKWRKGEELIINYFTTS</sequence>
<organism evidence="2 3">
    <name type="scientific">Algoriphagus pacificus</name>
    <dbReference type="NCBI Taxonomy" id="2811234"/>
    <lineage>
        <taxon>Bacteria</taxon>
        <taxon>Pseudomonadati</taxon>
        <taxon>Bacteroidota</taxon>
        <taxon>Cytophagia</taxon>
        <taxon>Cytophagales</taxon>
        <taxon>Cyclobacteriaceae</taxon>
        <taxon>Algoriphagus</taxon>
    </lineage>
</organism>
<dbReference type="Proteomes" id="UP000664480">
    <property type="component" value="Unassembled WGS sequence"/>
</dbReference>
<evidence type="ECO:0000313" key="2">
    <source>
        <dbReference type="EMBL" id="MBN7814256.1"/>
    </source>
</evidence>
<name>A0ABS3CCK2_9BACT</name>
<keyword evidence="1" id="KW-0732">Signal</keyword>
<protein>
    <submittedName>
        <fullName evidence="2">Uncharacterized protein</fullName>
    </submittedName>
</protein>